<dbReference type="NCBIfam" id="NF037995">
    <property type="entry name" value="TRAP_S1"/>
    <property type="match status" value="1"/>
</dbReference>
<proteinExistence type="predicted"/>
<dbReference type="STRING" id="572480.Arnit_0951"/>
<keyword evidence="2" id="KW-0812">Transmembrane</keyword>
<evidence type="ECO:0000313" key="4">
    <source>
        <dbReference type="Proteomes" id="UP000000939"/>
    </source>
</evidence>
<dbReference type="PANTHER" id="PTHR33376:SF18">
    <property type="entry name" value="2,3-DIKETO-L-GULONATE-BINDING PERIPLASMIC PROTEIN YIAO"/>
    <property type="match status" value="1"/>
</dbReference>
<dbReference type="KEGG" id="ant:Arnit_0951"/>
<keyword evidence="4" id="KW-1185">Reference proteome</keyword>
<dbReference type="Pfam" id="PF03480">
    <property type="entry name" value="DctP"/>
    <property type="match status" value="1"/>
</dbReference>
<dbReference type="CDD" id="cd13677">
    <property type="entry name" value="PBP2_TRAP_SBP_like_6"/>
    <property type="match status" value="1"/>
</dbReference>
<dbReference type="InterPro" id="IPR018389">
    <property type="entry name" value="DctP_fam"/>
</dbReference>
<reference evidence="3 4" key="1">
    <citation type="journal article" date="2010" name="Stand. Genomic Sci.">
        <title>Complete genome sequence of Arcobacter nitrofigilis type strain (CI).</title>
        <authorList>
            <person name="Pati A."/>
            <person name="Gronow S."/>
            <person name="Lapidus A."/>
            <person name="Copeland A."/>
            <person name="Glavina Del Rio T."/>
            <person name="Nolan M."/>
            <person name="Lucas S."/>
            <person name="Tice H."/>
            <person name="Cheng J.F."/>
            <person name="Han C."/>
            <person name="Chertkov O."/>
            <person name="Bruce D."/>
            <person name="Tapia R."/>
            <person name="Goodwin L."/>
            <person name="Pitluck S."/>
            <person name="Liolios K."/>
            <person name="Ivanova N."/>
            <person name="Mavromatis K."/>
            <person name="Chen A."/>
            <person name="Palaniappan K."/>
            <person name="Land M."/>
            <person name="Hauser L."/>
            <person name="Chang Y.J."/>
            <person name="Jeffries C.D."/>
            <person name="Detter J.C."/>
            <person name="Rohde M."/>
            <person name="Goker M."/>
            <person name="Bristow J."/>
            <person name="Eisen J.A."/>
            <person name="Markowitz V."/>
            <person name="Hugenholtz P."/>
            <person name="Klenk H.P."/>
            <person name="Kyrpides N.C."/>
        </authorList>
    </citation>
    <scope>NUCLEOTIDE SEQUENCE [LARGE SCALE GENOMIC DNA]</scope>
    <source>
        <strain evidence="4">ATCC 33309 / DSM 7299 / CCUG 15893 / LMG 7604 / NCTC 12251 / CI</strain>
    </source>
</reference>
<accession>D5V333</accession>
<dbReference type="Proteomes" id="UP000000939">
    <property type="component" value="Chromosome"/>
</dbReference>
<evidence type="ECO:0000313" key="3">
    <source>
        <dbReference type="EMBL" id="ADG92615.1"/>
    </source>
</evidence>
<dbReference type="HOGENOM" id="CLU_036176_1_0_7"/>
<feature type="transmembrane region" description="Helical" evidence="2">
    <location>
        <begin position="46"/>
        <end position="65"/>
    </location>
</feature>
<dbReference type="GO" id="GO:0055085">
    <property type="term" value="P:transmembrane transport"/>
    <property type="evidence" value="ECO:0007669"/>
    <property type="project" value="InterPro"/>
</dbReference>
<dbReference type="EMBL" id="CP001999">
    <property type="protein sequence ID" value="ADG92615.1"/>
    <property type="molecule type" value="Genomic_DNA"/>
</dbReference>
<dbReference type="PANTHER" id="PTHR33376">
    <property type="match status" value="1"/>
</dbReference>
<sequence>MLMVKKYTKIFVKSIYFNKNLLYSAIYEKKLSQRILMNYLEKKIKLLIRTGVTFFVALAVIPVVATASSTIKMSYNGPADLKDNAVHYFATTFKDIVEKKTAGNLKIALYPNSQLGSEEQRMEQVMNGPMINVASFDGMQTVFPQMFASNAPFMFNSYKAAHIFFDNSSFMKKAIKKLHSITGIEMLEVVEDGGFLDFTSNKLIKSPADFKGLKFRAMDVSQVAMYESFGASGVPIPWTGVYVALKTGVADGQMNPPTYIIIGSLYGVQKYLTLANVQYSNQFLLVNGAFLDSLDKKEQKIIRDAAHVANAKTRKFVEEQVTTRIKFLEDKGMKANTPNEEEMNSFRKLAVPAYSNWLSKKVDQSWIDLALSDAKKANLEAK</sequence>
<organism evidence="3 4">
    <name type="scientific">Arcobacter nitrofigilis (strain ATCC 33309 / DSM 7299 / CCUG 15893 / LMG 7604 / NCTC 12251 / CI)</name>
    <name type="common">Campylobacter nitrofigilis</name>
    <dbReference type="NCBI Taxonomy" id="572480"/>
    <lineage>
        <taxon>Bacteria</taxon>
        <taxon>Pseudomonadati</taxon>
        <taxon>Campylobacterota</taxon>
        <taxon>Epsilonproteobacteria</taxon>
        <taxon>Campylobacterales</taxon>
        <taxon>Arcobacteraceae</taxon>
        <taxon>Arcobacter</taxon>
    </lineage>
</organism>
<dbReference type="GO" id="GO:0030246">
    <property type="term" value="F:carbohydrate binding"/>
    <property type="evidence" value="ECO:0007669"/>
    <property type="project" value="TreeGrafter"/>
</dbReference>
<keyword evidence="1" id="KW-0732">Signal</keyword>
<keyword evidence="2" id="KW-1133">Transmembrane helix</keyword>
<gene>
    <name evidence="3" type="ordered locus">Arnit_0951</name>
</gene>
<name>D5V333_ARCNC</name>
<dbReference type="AlphaFoldDB" id="D5V333"/>
<dbReference type="eggNOG" id="COG1638">
    <property type="taxonomic scope" value="Bacteria"/>
</dbReference>
<protein>
    <submittedName>
        <fullName evidence="3">Extracellular solute-binding protein, family 7</fullName>
    </submittedName>
</protein>
<evidence type="ECO:0000256" key="2">
    <source>
        <dbReference type="SAM" id="Phobius"/>
    </source>
</evidence>
<dbReference type="Gene3D" id="3.40.190.170">
    <property type="entry name" value="Bacterial extracellular solute-binding protein, family 7"/>
    <property type="match status" value="1"/>
</dbReference>
<evidence type="ECO:0000256" key="1">
    <source>
        <dbReference type="ARBA" id="ARBA00022729"/>
    </source>
</evidence>
<keyword evidence="2" id="KW-0472">Membrane</keyword>
<dbReference type="InterPro" id="IPR038404">
    <property type="entry name" value="TRAP_DctP_sf"/>
</dbReference>